<name>A0A561WWF6_9ACTN</name>
<dbReference type="RefSeq" id="WP_154937172.1">
    <property type="nucleotide sequence ID" value="NZ_VIXA01000001.1"/>
</dbReference>
<accession>A0A561WWF6</accession>
<dbReference type="EMBL" id="VIXA01000001">
    <property type="protein sequence ID" value="TWG28202.1"/>
    <property type="molecule type" value="Genomic_DNA"/>
</dbReference>
<sequence length="120" mass="13241">MSFSVEPGALERAASRLNDASLDAQTARAYILKHTDMPWHGQGLLNEAWPAHQRLVDEMNQRLTHLMELLGKSRDALQGTADYYRRTDTGSAARLDATYPTADRSGYELPGGRPLGGNMP</sequence>
<feature type="region of interest" description="Disordered" evidence="1">
    <location>
        <begin position="99"/>
        <end position="120"/>
    </location>
</feature>
<dbReference type="Gene3D" id="1.10.287.1060">
    <property type="entry name" value="ESAT-6-like"/>
    <property type="match status" value="1"/>
</dbReference>
<organism evidence="2 3">
    <name type="scientific">Micromonospora palomenae</name>
    <dbReference type="NCBI Taxonomy" id="1461247"/>
    <lineage>
        <taxon>Bacteria</taxon>
        <taxon>Bacillati</taxon>
        <taxon>Actinomycetota</taxon>
        <taxon>Actinomycetes</taxon>
        <taxon>Micromonosporales</taxon>
        <taxon>Micromonosporaceae</taxon>
        <taxon>Micromonospora</taxon>
    </lineage>
</organism>
<comment type="caution">
    <text evidence="2">The sequence shown here is derived from an EMBL/GenBank/DDBJ whole genome shotgun (WGS) entry which is preliminary data.</text>
</comment>
<evidence type="ECO:0000313" key="3">
    <source>
        <dbReference type="Proteomes" id="UP000319927"/>
    </source>
</evidence>
<protein>
    <submittedName>
        <fullName evidence="2">Excreted virulence factor EspC (Type VII ESX diderm)</fullName>
    </submittedName>
</protein>
<dbReference type="SUPFAM" id="SSF140453">
    <property type="entry name" value="EsxAB dimer-like"/>
    <property type="match status" value="1"/>
</dbReference>
<evidence type="ECO:0000313" key="2">
    <source>
        <dbReference type="EMBL" id="TWG28202.1"/>
    </source>
</evidence>
<dbReference type="InterPro" id="IPR036689">
    <property type="entry name" value="ESAT-6-like_sf"/>
</dbReference>
<gene>
    <name evidence="2" type="ORF">FHX75_111353</name>
</gene>
<dbReference type="AlphaFoldDB" id="A0A561WWF6"/>
<dbReference type="OrthoDB" id="3692598at2"/>
<keyword evidence="3" id="KW-1185">Reference proteome</keyword>
<reference evidence="2 3" key="1">
    <citation type="submission" date="2019-06" db="EMBL/GenBank/DDBJ databases">
        <title>Sequencing the genomes of 1000 actinobacteria strains.</title>
        <authorList>
            <person name="Klenk H.-P."/>
        </authorList>
    </citation>
    <scope>NUCLEOTIDE SEQUENCE [LARGE SCALE GENOMIC DNA]</scope>
    <source>
        <strain evidence="2 3">DSM 102131</strain>
    </source>
</reference>
<evidence type="ECO:0000256" key="1">
    <source>
        <dbReference type="SAM" id="MobiDB-lite"/>
    </source>
</evidence>
<dbReference type="Proteomes" id="UP000319927">
    <property type="component" value="Unassembled WGS sequence"/>
</dbReference>
<proteinExistence type="predicted"/>